<dbReference type="Gene3D" id="3.40.50.1820">
    <property type="entry name" value="alpha/beta hydrolase"/>
    <property type="match status" value="1"/>
</dbReference>
<dbReference type="RefSeq" id="XP_009545873.1">
    <property type="nucleotide sequence ID" value="XM_009547578.1"/>
</dbReference>
<dbReference type="GeneID" id="20678554"/>
<evidence type="ECO:0000313" key="3">
    <source>
        <dbReference type="Proteomes" id="UP000030671"/>
    </source>
</evidence>
<feature type="compositionally biased region" description="Basic and acidic residues" evidence="1">
    <location>
        <begin position="140"/>
        <end position="154"/>
    </location>
</feature>
<dbReference type="STRING" id="747525.W4K8K1"/>
<reference evidence="2 3" key="1">
    <citation type="journal article" date="2012" name="New Phytol.">
        <title>Insight into trade-off between wood decay and parasitism from the genome of a fungal forest pathogen.</title>
        <authorList>
            <person name="Olson A."/>
            <person name="Aerts A."/>
            <person name="Asiegbu F."/>
            <person name="Belbahri L."/>
            <person name="Bouzid O."/>
            <person name="Broberg A."/>
            <person name="Canback B."/>
            <person name="Coutinho P.M."/>
            <person name="Cullen D."/>
            <person name="Dalman K."/>
            <person name="Deflorio G."/>
            <person name="van Diepen L.T."/>
            <person name="Dunand C."/>
            <person name="Duplessis S."/>
            <person name="Durling M."/>
            <person name="Gonthier P."/>
            <person name="Grimwood J."/>
            <person name="Fossdal C.G."/>
            <person name="Hansson D."/>
            <person name="Henrissat B."/>
            <person name="Hietala A."/>
            <person name="Himmelstrand K."/>
            <person name="Hoffmeister D."/>
            <person name="Hogberg N."/>
            <person name="James T.Y."/>
            <person name="Karlsson M."/>
            <person name="Kohler A."/>
            <person name="Kues U."/>
            <person name="Lee Y.H."/>
            <person name="Lin Y.C."/>
            <person name="Lind M."/>
            <person name="Lindquist E."/>
            <person name="Lombard V."/>
            <person name="Lucas S."/>
            <person name="Lunden K."/>
            <person name="Morin E."/>
            <person name="Murat C."/>
            <person name="Park J."/>
            <person name="Raffaello T."/>
            <person name="Rouze P."/>
            <person name="Salamov A."/>
            <person name="Schmutz J."/>
            <person name="Solheim H."/>
            <person name="Stahlberg J."/>
            <person name="Velez H."/>
            <person name="de Vries R.P."/>
            <person name="Wiebenga A."/>
            <person name="Woodward S."/>
            <person name="Yakovlev I."/>
            <person name="Garbelotto M."/>
            <person name="Martin F."/>
            <person name="Grigoriev I.V."/>
            <person name="Stenlid J."/>
        </authorList>
    </citation>
    <scope>NUCLEOTIDE SEQUENCE [LARGE SCALE GENOMIC DNA]</scope>
    <source>
        <strain evidence="2 3">TC 32-1</strain>
    </source>
</reference>
<dbReference type="PANTHER" id="PTHR11440">
    <property type="entry name" value="LECITHIN-CHOLESTEROL ACYLTRANSFERASE-RELATED"/>
    <property type="match status" value="1"/>
</dbReference>
<feature type="region of interest" description="Disordered" evidence="1">
    <location>
        <begin position="134"/>
        <end position="179"/>
    </location>
</feature>
<dbReference type="HOGENOM" id="CLU_015536_1_0_1"/>
<protein>
    <submittedName>
        <fullName evidence="2">Lipase</fullName>
    </submittedName>
</protein>
<dbReference type="Proteomes" id="UP000030671">
    <property type="component" value="Unassembled WGS sequence"/>
</dbReference>
<feature type="compositionally biased region" description="Basic and acidic residues" evidence="1">
    <location>
        <begin position="563"/>
        <end position="580"/>
    </location>
</feature>
<evidence type="ECO:0000313" key="2">
    <source>
        <dbReference type="EMBL" id="ETW82118.1"/>
    </source>
</evidence>
<evidence type="ECO:0000256" key="1">
    <source>
        <dbReference type="SAM" id="MobiDB-lite"/>
    </source>
</evidence>
<dbReference type="OrthoDB" id="5592486at2759"/>
<dbReference type="KEGG" id="hir:HETIRDRAFT_61357"/>
<dbReference type="SUPFAM" id="SSF53474">
    <property type="entry name" value="alpha/beta-Hydrolases"/>
    <property type="match status" value="1"/>
</dbReference>
<dbReference type="EMBL" id="KI925458">
    <property type="protein sequence ID" value="ETW82118.1"/>
    <property type="molecule type" value="Genomic_DNA"/>
</dbReference>
<feature type="compositionally biased region" description="Basic residues" evidence="1">
    <location>
        <begin position="155"/>
        <end position="168"/>
    </location>
</feature>
<proteinExistence type="predicted"/>
<sequence>MNTVWFPIPVSLFLRRVVNVISTLGITHHYLHTRPEVDQLEGPDARNGGNSNIGDRRVSSCWRPLDGIRSFEWPGWFNEEAKLTGLGSRGTRTVMSGDLWRDRISERVVQTSSISISWPRWRWPTAARLTTLFSEQTEQNSRDSESSSKIEYQSHPRKTPSPKPRRRPPPRDNSVDPETLDTIHRLIVSPVLYDPVRTPRYPIVLCHGLYGFDVRGPSAFPGLRMNYWSSILHILRKIIGAEVIVTAVPGTGSIASRSENLDRFLQQKAPGRGLNFMAHSMGGLDCRHLISHIKPTEYTPLSLTTIATPHRGSVFMDWCTEYLGLGRTQAEKELVSLATKSAAASLARRASDPSMQSSSSLSMSSLSSLPSSFTTLLLSMFDSPAYANLTTTYLNTIFNPSTPDDPRVKYFSIAGRQDNMNVWHPLWLPKVILDGAEEKDRTRLQREARASGVLGDDASPALWDQEDLWGHDGLVSVQSARWGEFLGTMEGCDHWQLRGASGIELGMGMGAGAPSTSPSSGHGGESWGLGDWGRFVRAWTRANKTQKAKEERKEGTGGLLRESGWEKREQQKEKREAEEDRILKSSTDRLSVVFDWLANQVPTDSIPSLGLRSNGGGGSSSAAVQEKDGGKDVKKKSERRSDLESDADLERFYVALTRKLYDEGL</sequence>
<feature type="region of interest" description="Disordered" evidence="1">
    <location>
        <begin position="543"/>
        <end position="580"/>
    </location>
</feature>
<organism evidence="2 3">
    <name type="scientific">Heterobasidion irregulare (strain TC 32-1)</name>
    <dbReference type="NCBI Taxonomy" id="747525"/>
    <lineage>
        <taxon>Eukaryota</taxon>
        <taxon>Fungi</taxon>
        <taxon>Dikarya</taxon>
        <taxon>Basidiomycota</taxon>
        <taxon>Agaricomycotina</taxon>
        <taxon>Agaricomycetes</taxon>
        <taxon>Russulales</taxon>
        <taxon>Bondarzewiaceae</taxon>
        <taxon>Heterobasidion</taxon>
        <taxon>Heterobasidion annosum species complex</taxon>
    </lineage>
</organism>
<keyword evidence="3" id="KW-1185">Reference proteome</keyword>
<accession>W4K8K1</accession>
<dbReference type="InterPro" id="IPR029058">
    <property type="entry name" value="AB_hydrolase_fold"/>
</dbReference>
<feature type="region of interest" description="Disordered" evidence="1">
    <location>
        <begin position="605"/>
        <end position="644"/>
    </location>
</feature>
<dbReference type="AlphaFoldDB" id="W4K8K1"/>
<dbReference type="InParanoid" id="W4K8K1"/>
<gene>
    <name evidence="2" type="ORF">HETIRDRAFT_61357</name>
</gene>
<name>W4K8K1_HETIT</name>
<dbReference type="eggNOG" id="ENOG502QQNH">
    <property type="taxonomic scope" value="Eukaryota"/>
</dbReference>